<comment type="similarity">
    <text evidence="2">Belongs to the bacterial solute-binding protein SsuA/TauA family.</text>
</comment>
<evidence type="ECO:0000313" key="5">
    <source>
        <dbReference type="EMBL" id="SVD44713.1"/>
    </source>
</evidence>
<proteinExistence type="inferred from homology"/>
<feature type="non-terminal residue" evidence="5">
    <location>
        <position position="250"/>
    </location>
</feature>
<dbReference type="InterPro" id="IPR015168">
    <property type="entry name" value="SsuA/THI5"/>
</dbReference>
<dbReference type="GO" id="GO:0042597">
    <property type="term" value="C:periplasmic space"/>
    <property type="evidence" value="ECO:0007669"/>
    <property type="project" value="UniProtKB-SubCell"/>
</dbReference>
<dbReference type="PANTHER" id="PTHR30024:SF47">
    <property type="entry name" value="TAURINE-BINDING PERIPLASMIC PROTEIN"/>
    <property type="match status" value="1"/>
</dbReference>
<dbReference type="AlphaFoldDB" id="A0A382VDY0"/>
<sequence>MKSYKRNFVFLFILTVSFYPFHSVAQVKLDLPVFPVPSLSAFTPPVIKAKGFDTMYGIDLNVQTKPAGTYRTDFAAGTSKLGGSGTLLADVAKLNEKGVETVFLFNVFDFWGTVVVKADGPIKTLKHLEGRTIAAALPTTNYALFRYFATRAGVDLSKVEVQSSPVPGLVPMAASGRVDGVQMWEPAHTVITYQNNNFRGLDIVSNWKKETGFPALPYLGIAAHRDWVDANGDLILKLYKTYKVATNFIL</sequence>
<dbReference type="PANTHER" id="PTHR30024">
    <property type="entry name" value="ALIPHATIC SULFONATES-BINDING PROTEIN-RELATED"/>
    <property type="match status" value="1"/>
</dbReference>
<dbReference type="Gene3D" id="3.40.190.10">
    <property type="entry name" value="Periplasmic binding protein-like II"/>
    <property type="match status" value="2"/>
</dbReference>
<dbReference type="SUPFAM" id="SSF53850">
    <property type="entry name" value="Periplasmic binding protein-like II"/>
    <property type="match status" value="1"/>
</dbReference>
<comment type="subcellular location">
    <subcellularLocation>
        <location evidence="1">Periplasm</location>
    </subcellularLocation>
</comment>
<protein>
    <recommendedName>
        <fullName evidence="4">SsuA/THI5-like domain-containing protein</fullName>
    </recommendedName>
</protein>
<evidence type="ECO:0000256" key="2">
    <source>
        <dbReference type="ARBA" id="ARBA00010742"/>
    </source>
</evidence>
<gene>
    <name evidence="5" type="ORF">METZ01_LOCUS397567</name>
</gene>
<evidence type="ECO:0000256" key="1">
    <source>
        <dbReference type="ARBA" id="ARBA00004418"/>
    </source>
</evidence>
<dbReference type="EMBL" id="UINC01151228">
    <property type="protein sequence ID" value="SVD44713.1"/>
    <property type="molecule type" value="Genomic_DNA"/>
</dbReference>
<evidence type="ECO:0000256" key="3">
    <source>
        <dbReference type="ARBA" id="ARBA00022729"/>
    </source>
</evidence>
<keyword evidence="3" id="KW-0732">Signal</keyword>
<accession>A0A382VDY0</accession>
<evidence type="ECO:0000259" key="4">
    <source>
        <dbReference type="Pfam" id="PF09084"/>
    </source>
</evidence>
<dbReference type="Pfam" id="PF09084">
    <property type="entry name" value="NMT1"/>
    <property type="match status" value="1"/>
</dbReference>
<name>A0A382VDY0_9ZZZZ</name>
<feature type="domain" description="SsuA/THI5-like" evidence="4">
    <location>
        <begin position="48"/>
        <end position="249"/>
    </location>
</feature>
<reference evidence="5" key="1">
    <citation type="submission" date="2018-05" db="EMBL/GenBank/DDBJ databases">
        <authorList>
            <person name="Lanie J.A."/>
            <person name="Ng W.-L."/>
            <person name="Kazmierczak K.M."/>
            <person name="Andrzejewski T.M."/>
            <person name="Davidsen T.M."/>
            <person name="Wayne K.J."/>
            <person name="Tettelin H."/>
            <person name="Glass J.I."/>
            <person name="Rusch D."/>
            <person name="Podicherti R."/>
            <person name="Tsui H.-C.T."/>
            <person name="Winkler M.E."/>
        </authorList>
    </citation>
    <scope>NUCLEOTIDE SEQUENCE</scope>
</reference>
<organism evidence="5">
    <name type="scientific">marine metagenome</name>
    <dbReference type="NCBI Taxonomy" id="408172"/>
    <lineage>
        <taxon>unclassified sequences</taxon>
        <taxon>metagenomes</taxon>
        <taxon>ecological metagenomes</taxon>
    </lineage>
</organism>